<evidence type="ECO:0000313" key="3">
    <source>
        <dbReference type="Proteomes" id="UP000256964"/>
    </source>
</evidence>
<dbReference type="EMBL" id="KZ857679">
    <property type="protein sequence ID" value="RDX39684.1"/>
    <property type="molecule type" value="Genomic_DNA"/>
</dbReference>
<protein>
    <recommendedName>
        <fullName evidence="1">Integrase core domain-containing protein</fullName>
    </recommendedName>
</protein>
<gene>
    <name evidence="2" type="ORF">OH76DRAFT_1459652</name>
</gene>
<dbReference type="InterPro" id="IPR058913">
    <property type="entry name" value="Integrase_dom_put"/>
</dbReference>
<dbReference type="PANTHER" id="PTHR46177">
    <property type="entry name" value="INTEGRASE CATALYTIC DOMAIN-CONTAINING PROTEIN"/>
    <property type="match status" value="1"/>
</dbReference>
<proteinExistence type="predicted"/>
<accession>A0A371CHD8</accession>
<feature type="domain" description="Integrase core" evidence="1">
    <location>
        <begin position="138"/>
        <end position="317"/>
    </location>
</feature>
<dbReference type="PANTHER" id="PTHR46177:SF1">
    <property type="entry name" value="INTEGRASE CATALYTIC DOMAIN-CONTAINING PROTEIN"/>
    <property type="match status" value="1"/>
</dbReference>
<keyword evidence="3" id="KW-1185">Reference proteome</keyword>
<organism evidence="2 3">
    <name type="scientific">Lentinus brumalis</name>
    <dbReference type="NCBI Taxonomy" id="2498619"/>
    <lineage>
        <taxon>Eukaryota</taxon>
        <taxon>Fungi</taxon>
        <taxon>Dikarya</taxon>
        <taxon>Basidiomycota</taxon>
        <taxon>Agaricomycotina</taxon>
        <taxon>Agaricomycetes</taxon>
        <taxon>Polyporales</taxon>
        <taxon>Polyporaceae</taxon>
        <taxon>Lentinus</taxon>
    </lineage>
</organism>
<dbReference type="Pfam" id="PF24764">
    <property type="entry name" value="rva_4"/>
    <property type="match status" value="1"/>
</dbReference>
<reference evidence="2 3" key="1">
    <citation type="journal article" date="2018" name="Biotechnol. Biofuels">
        <title>Integrative visual omics of the white-rot fungus Polyporus brumalis exposes the biotechnological potential of its oxidative enzymes for delignifying raw plant biomass.</title>
        <authorList>
            <person name="Miyauchi S."/>
            <person name="Rancon A."/>
            <person name="Drula E."/>
            <person name="Hage H."/>
            <person name="Chaduli D."/>
            <person name="Favel A."/>
            <person name="Grisel S."/>
            <person name="Henrissat B."/>
            <person name="Herpoel-Gimbert I."/>
            <person name="Ruiz-Duenas F.J."/>
            <person name="Chevret D."/>
            <person name="Hainaut M."/>
            <person name="Lin J."/>
            <person name="Wang M."/>
            <person name="Pangilinan J."/>
            <person name="Lipzen A."/>
            <person name="Lesage-Meessen L."/>
            <person name="Navarro D."/>
            <person name="Riley R."/>
            <person name="Grigoriev I.V."/>
            <person name="Zhou S."/>
            <person name="Raouche S."/>
            <person name="Rosso M.N."/>
        </authorList>
    </citation>
    <scope>NUCLEOTIDE SEQUENCE [LARGE SCALE GENOMIC DNA]</scope>
    <source>
        <strain evidence="2 3">BRFM 1820</strain>
    </source>
</reference>
<name>A0A371CHD8_9APHY</name>
<sequence length="492" mass="56545">MTNAHDPIAPDHILRPAVRLYYAMGLSDKKIAENCKTHYDTEKYGLSATTVKRVRAQWGLTKTRKQAHTLDSIHAAILEIKETYPQRGAGTIQQALRLRYDIFAPKELVLKWLRIHEPEAVQSRKHQKFKRRRFWTAGLNDFWAMDQHDKWGARFGLYLHLGTEPTAGEVKWLKIWWTNSNPRLVSSYYFEAVRKLGAIPLVTQSDPGSENFGVANAHTTLRHLLDPSLSGTLQHRWMRKHMNIKPEILWSVLNQDWKPGFESILQFGVDQGWYDPADPVEGLLFKWLAIPWLQTELDMWAAQYNMTPRRAQRNKTLPQGIPVVIARNPQQYGVHDFKIQVSNDLIDQVAKEWAPPGHPVFDLVPPAFQKFMEEIFDEIGRPVISAKNFWIIYLSLFERFLLYRQQHPQSEVELQEAITLRTNLEDASKTDDAVEILPGLRPLRQGDIFQGNSALAVPQNVHPVQDDGGEVIAFANFTSDEEDGDDDDAGFL</sequence>
<evidence type="ECO:0000259" key="1">
    <source>
        <dbReference type="Pfam" id="PF24764"/>
    </source>
</evidence>
<dbReference type="Proteomes" id="UP000256964">
    <property type="component" value="Unassembled WGS sequence"/>
</dbReference>
<dbReference type="OrthoDB" id="5946233at2759"/>
<dbReference type="AlphaFoldDB" id="A0A371CHD8"/>
<evidence type="ECO:0000313" key="2">
    <source>
        <dbReference type="EMBL" id="RDX39684.1"/>
    </source>
</evidence>